<name>A0A445B913_ARAHY</name>
<comment type="caution">
    <text evidence="1">The sequence shown here is derived from an EMBL/GenBank/DDBJ whole genome shotgun (WGS) entry which is preliminary data.</text>
</comment>
<sequence>MTDSALLFRGAAGRRLYVAAALLPASALLFCDATAPASLCPKPAISAFKGNTTAQVPFFFIARSRRSCNFLFTRAAVNTIFKATGIKSPL</sequence>
<dbReference type="EMBL" id="SDMP01000010">
    <property type="protein sequence ID" value="RYR35151.1"/>
    <property type="molecule type" value="Genomic_DNA"/>
</dbReference>
<protein>
    <submittedName>
        <fullName evidence="1">Uncharacterized protein</fullName>
    </submittedName>
</protein>
<reference evidence="1 2" key="1">
    <citation type="submission" date="2019-01" db="EMBL/GenBank/DDBJ databases">
        <title>Sequencing of cultivated peanut Arachis hypogaea provides insights into genome evolution and oil improvement.</title>
        <authorList>
            <person name="Chen X."/>
        </authorList>
    </citation>
    <scope>NUCLEOTIDE SEQUENCE [LARGE SCALE GENOMIC DNA]</scope>
    <source>
        <strain evidence="2">cv. Fuhuasheng</strain>
        <tissue evidence="1">Leaves</tissue>
    </source>
</reference>
<evidence type="ECO:0000313" key="1">
    <source>
        <dbReference type="EMBL" id="RYR35151.1"/>
    </source>
</evidence>
<accession>A0A445B913</accession>
<keyword evidence="2" id="KW-1185">Reference proteome</keyword>
<evidence type="ECO:0000313" key="2">
    <source>
        <dbReference type="Proteomes" id="UP000289738"/>
    </source>
</evidence>
<proteinExistence type="predicted"/>
<gene>
    <name evidence="1" type="ORF">Ahy_A10g050282</name>
</gene>
<dbReference type="Proteomes" id="UP000289738">
    <property type="component" value="Chromosome A10"/>
</dbReference>
<dbReference type="AlphaFoldDB" id="A0A445B913"/>
<organism evidence="1 2">
    <name type="scientific">Arachis hypogaea</name>
    <name type="common">Peanut</name>
    <dbReference type="NCBI Taxonomy" id="3818"/>
    <lineage>
        <taxon>Eukaryota</taxon>
        <taxon>Viridiplantae</taxon>
        <taxon>Streptophyta</taxon>
        <taxon>Embryophyta</taxon>
        <taxon>Tracheophyta</taxon>
        <taxon>Spermatophyta</taxon>
        <taxon>Magnoliopsida</taxon>
        <taxon>eudicotyledons</taxon>
        <taxon>Gunneridae</taxon>
        <taxon>Pentapetalae</taxon>
        <taxon>rosids</taxon>
        <taxon>fabids</taxon>
        <taxon>Fabales</taxon>
        <taxon>Fabaceae</taxon>
        <taxon>Papilionoideae</taxon>
        <taxon>50 kb inversion clade</taxon>
        <taxon>dalbergioids sensu lato</taxon>
        <taxon>Dalbergieae</taxon>
        <taxon>Pterocarpus clade</taxon>
        <taxon>Arachis</taxon>
    </lineage>
</organism>